<evidence type="ECO:0000256" key="2">
    <source>
        <dbReference type="ARBA" id="ARBA00022692"/>
    </source>
</evidence>
<accession>A0ABT0DJZ8</accession>
<evidence type="ECO:0000256" key="3">
    <source>
        <dbReference type="ARBA" id="ARBA00022989"/>
    </source>
</evidence>
<organism evidence="6 7">
    <name type="scientific">Ancylobacter koreensis</name>
    <dbReference type="NCBI Taxonomy" id="266121"/>
    <lineage>
        <taxon>Bacteria</taxon>
        <taxon>Pseudomonadati</taxon>
        <taxon>Pseudomonadota</taxon>
        <taxon>Alphaproteobacteria</taxon>
        <taxon>Hyphomicrobiales</taxon>
        <taxon>Xanthobacteraceae</taxon>
        <taxon>Ancylobacter</taxon>
    </lineage>
</organism>
<gene>
    <name evidence="6" type="ORF">MWN33_06105</name>
</gene>
<protein>
    <submittedName>
        <fullName evidence="6">LrgB family protein</fullName>
    </submittedName>
</protein>
<feature type="transmembrane region" description="Helical" evidence="5">
    <location>
        <begin position="213"/>
        <end position="237"/>
    </location>
</feature>
<feature type="transmembrane region" description="Helical" evidence="5">
    <location>
        <begin position="12"/>
        <end position="32"/>
    </location>
</feature>
<feature type="transmembrane region" description="Helical" evidence="5">
    <location>
        <begin position="101"/>
        <end position="124"/>
    </location>
</feature>
<reference evidence="7" key="2">
    <citation type="submission" date="2023-07" db="EMBL/GenBank/DDBJ databases">
        <title>Ancylobacter moscoviensis sp. nov., facultatively methylotrophic bacteria from activated sludge and the reclassification of Starkeya novella (Starkey 1934) Kelly et al. 2000 as Ancylobacter novellus comb. nov., Starkeya koreensis Im et al. 2006 as Ancylobacter koreensis comb.nov., Angulomicrobium tetraedrale Vasil'eva et al. 1986 as Ancylobacter tetraedralis comb. nov., Angulomicrobium amanitiforme Fritz et al. 2004 as Ancylobacter amanitiformis comb. nov. and Methylorhabdus multivorans Doronina et al. 1996 as Ancylobacter multivorans comb. nov. and emended description of the genus Ancylobacter.</title>
        <authorList>
            <person name="Doronina N."/>
            <person name="Chemodurova A."/>
            <person name="Grouzdev D."/>
            <person name="Koziaeva V."/>
            <person name="Shi W."/>
            <person name="Wu L."/>
            <person name="Kaparullina E."/>
        </authorList>
    </citation>
    <scope>NUCLEOTIDE SEQUENCE [LARGE SCALE GENOMIC DNA]</scope>
    <source>
        <strain evidence="7">Jip08</strain>
    </source>
</reference>
<keyword evidence="3 5" id="KW-1133">Transmembrane helix</keyword>
<dbReference type="InterPro" id="IPR007300">
    <property type="entry name" value="CidB/LrgB"/>
</dbReference>
<keyword evidence="4 5" id="KW-0472">Membrane</keyword>
<sequence>MTETLVDLPAIGASPLFGLALTLGVYVGASWLQRRCGGIALLNPVLVSVTAIVAVLSLGGIPYEHYMRGAQYVGVFVGPATVALALPLYDNLGSIRRSARAILPAIAIGTLVTSLGALGIGYMLGASREVALSLAVHSATTPIAMGITEEVGGVPALAAAFTLITGLSGVLLHGPVMRLARVKDWRARGLGVGTVAHGLGTARMLQINATAGAYAGMSIGIAALLTSMIVPLVASFWPG</sequence>
<dbReference type="Pfam" id="PF04172">
    <property type="entry name" value="LrgB"/>
    <property type="match status" value="1"/>
</dbReference>
<keyword evidence="7" id="KW-1185">Reference proteome</keyword>
<comment type="subcellular location">
    <subcellularLocation>
        <location evidence="1">Membrane</location>
        <topology evidence="1">Multi-pass membrane protein</topology>
    </subcellularLocation>
</comment>
<keyword evidence="2 5" id="KW-0812">Transmembrane</keyword>
<comment type="caution">
    <text evidence="6">The sequence shown here is derived from an EMBL/GenBank/DDBJ whole genome shotgun (WGS) entry which is preliminary data.</text>
</comment>
<evidence type="ECO:0000256" key="5">
    <source>
        <dbReference type="SAM" id="Phobius"/>
    </source>
</evidence>
<feature type="transmembrane region" description="Helical" evidence="5">
    <location>
        <begin position="69"/>
        <end position="89"/>
    </location>
</feature>
<evidence type="ECO:0000256" key="1">
    <source>
        <dbReference type="ARBA" id="ARBA00004141"/>
    </source>
</evidence>
<feature type="transmembrane region" description="Helical" evidence="5">
    <location>
        <begin position="154"/>
        <end position="176"/>
    </location>
</feature>
<feature type="transmembrane region" description="Helical" evidence="5">
    <location>
        <begin position="39"/>
        <end position="63"/>
    </location>
</feature>
<dbReference type="RefSeq" id="WP_247199534.1">
    <property type="nucleotide sequence ID" value="NZ_JALKCG010000001.1"/>
</dbReference>
<dbReference type="PANTHER" id="PTHR30249:SF0">
    <property type="entry name" value="PLASTIDAL GLYCOLATE_GLYCERATE TRANSLOCATOR 1, CHLOROPLASTIC"/>
    <property type="match status" value="1"/>
</dbReference>
<reference evidence="6 7" key="1">
    <citation type="submission" date="2022-04" db="EMBL/GenBank/DDBJ databases">
        <authorList>
            <person name="Grouzdev D.S."/>
            <person name="Pantiukh K.S."/>
            <person name="Krutkina M.S."/>
        </authorList>
    </citation>
    <scope>NUCLEOTIDE SEQUENCE [LARGE SCALE GENOMIC DNA]</scope>
    <source>
        <strain evidence="6 7">Jip08</strain>
    </source>
</reference>
<dbReference type="Proteomes" id="UP001202867">
    <property type="component" value="Unassembled WGS sequence"/>
</dbReference>
<evidence type="ECO:0000313" key="7">
    <source>
        <dbReference type="Proteomes" id="UP001202867"/>
    </source>
</evidence>
<evidence type="ECO:0000313" key="6">
    <source>
        <dbReference type="EMBL" id="MCK0207603.1"/>
    </source>
</evidence>
<dbReference type="PANTHER" id="PTHR30249">
    <property type="entry name" value="PUTATIVE SEROTONIN TRANSPORTER"/>
    <property type="match status" value="1"/>
</dbReference>
<proteinExistence type="predicted"/>
<dbReference type="EMBL" id="JALKCG010000001">
    <property type="protein sequence ID" value="MCK0207603.1"/>
    <property type="molecule type" value="Genomic_DNA"/>
</dbReference>
<name>A0ABT0DJZ8_9HYPH</name>
<evidence type="ECO:0000256" key="4">
    <source>
        <dbReference type="ARBA" id="ARBA00023136"/>
    </source>
</evidence>